<dbReference type="AlphaFoldDB" id="A0A3B0V6L2"/>
<accession>A0A3B0V6L2</accession>
<protein>
    <submittedName>
        <fullName evidence="2">Exoenzymes regulatory protein AepA</fullName>
    </submittedName>
</protein>
<gene>
    <name evidence="2" type="ORF">MNBD_GAMMA01-2244</name>
</gene>
<organism evidence="2">
    <name type="scientific">hydrothermal vent metagenome</name>
    <dbReference type="NCBI Taxonomy" id="652676"/>
    <lineage>
        <taxon>unclassified sequences</taxon>
        <taxon>metagenomes</taxon>
        <taxon>ecological metagenomes</taxon>
    </lineage>
</organism>
<reference evidence="2" key="1">
    <citation type="submission" date="2018-06" db="EMBL/GenBank/DDBJ databases">
        <authorList>
            <person name="Zhirakovskaya E."/>
        </authorList>
    </citation>
    <scope>NUCLEOTIDE SEQUENCE</scope>
</reference>
<evidence type="ECO:0000313" key="2">
    <source>
        <dbReference type="EMBL" id="VAW35943.1"/>
    </source>
</evidence>
<dbReference type="InterPro" id="IPR011059">
    <property type="entry name" value="Metal-dep_hydrolase_composite"/>
</dbReference>
<dbReference type="CDD" id="cd01300">
    <property type="entry name" value="YtcJ_like"/>
    <property type="match status" value="1"/>
</dbReference>
<evidence type="ECO:0000259" key="1">
    <source>
        <dbReference type="Pfam" id="PF07969"/>
    </source>
</evidence>
<dbReference type="PANTHER" id="PTHR22642:SF2">
    <property type="entry name" value="PROTEIN LONG AFTER FAR-RED 3"/>
    <property type="match status" value="1"/>
</dbReference>
<dbReference type="Gene3D" id="3.10.310.70">
    <property type="match status" value="1"/>
</dbReference>
<dbReference type="InterPro" id="IPR033932">
    <property type="entry name" value="YtcJ-like"/>
</dbReference>
<dbReference type="PANTHER" id="PTHR22642">
    <property type="entry name" value="IMIDAZOLONEPROPIONASE"/>
    <property type="match status" value="1"/>
</dbReference>
<dbReference type="InterPro" id="IPR013108">
    <property type="entry name" value="Amidohydro_3"/>
</dbReference>
<dbReference type="Gene3D" id="2.30.40.10">
    <property type="entry name" value="Urease, subunit C, domain 1"/>
    <property type="match status" value="1"/>
</dbReference>
<dbReference type="SUPFAM" id="SSF51338">
    <property type="entry name" value="Composite domain of metallo-dependent hydrolases"/>
    <property type="match status" value="1"/>
</dbReference>
<dbReference type="GO" id="GO:0016810">
    <property type="term" value="F:hydrolase activity, acting on carbon-nitrogen (but not peptide) bonds"/>
    <property type="evidence" value="ECO:0007669"/>
    <property type="project" value="InterPro"/>
</dbReference>
<dbReference type="Gene3D" id="3.20.20.140">
    <property type="entry name" value="Metal-dependent hydrolases"/>
    <property type="match status" value="1"/>
</dbReference>
<name>A0A3B0V6L2_9ZZZZ</name>
<dbReference type="SUPFAM" id="SSF51556">
    <property type="entry name" value="Metallo-dependent hydrolases"/>
    <property type="match status" value="1"/>
</dbReference>
<proteinExistence type="predicted"/>
<dbReference type="InterPro" id="IPR032466">
    <property type="entry name" value="Metal_Hydrolase"/>
</dbReference>
<dbReference type="EMBL" id="UOEW01000121">
    <property type="protein sequence ID" value="VAW35943.1"/>
    <property type="molecule type" value="Genomic_DNA"/>
</dbReference>
<feature type="domain" description="Amidohydrolase 3" evidence="1">
    <location>
        <begin position="70"/>
        <end position="545"/>
    </location>
</feature>
<dbReference type="Pfam" id="PF07969">
    <property type="entry name" value="Amidohydro_3"/>
    <property type="match status" value="1"/>
</dbReference>
<sequence length="563" mass="64009">MIKVKILLTIYILAFSFLSAAKVTIIHNIKGYTINQHKLVEFSTIAFEHGRILQIGTKDELSKLYTDAKLIDGQGRSLLPGLHDSHTDIMQAAEMSTQLDLRNTKSLDETLVKIQNYINAHPDKNWIEGYGWNHKIWANKQLPNNKDLDELETDKPIWLLSNDKQTGWANTKTMKITKAFKYKKQPRFGKILFDGNGKHTGIYISHGINIIQPHISRTSIPQEYRLFIKILKQLSSQGITSLDDSEIDNRTYNIYTGLARGGKLPIRVNAIISTAEKALDSLLAKGSYHEENQFLHIHTIKYYVDGNLDFHGAAMFEPYIDNKKSTGQIKQPIHFLKQDIPLHTANGWQVAIAAVGDRANNIALEVLLNENVKTTELRHRIEHATIISLTDFKRFKQSSLIVSIQPNFAIAELTILKKAIDRQRLKGAYAWQTLIKQGAILISGSNFPIVSANPFYGMHAAVTRKDRNASSRPWIPIERLTVKQALESYSINPAYANRQEDSLGSLEAGKWADFILIDQDIFTIKPDNIWQTKVLQTWVAGKKIYDRKEVQAQETIFKNTLEK</sequence>